<proteinExistence type="predicted"/>
<gene>
    <name evidence="1" type="ORF">DFQ12_2161</name>
</gene>
<dbReference type="Proteomes" id="UP000286246">
    <property type="component" value="Unassembled WGS sequence"/>
</dbReference>
<sequence length="29" mass="3491">MTKEKILFSNEAFLITNVIYQLRLQDFQS</sequence>
<name>A0A420BL17_SPHD1</name>
<dbReference type="AlphaFoldDB" id="A0A420BL17"/>
<organism evidence="1 2">
    <name type="scientific">Sphingobacterium detergens</name>
    <dbReference type="NCBI Taxonomy" id="1145106"/>
    <lineage>
        <taxon>Bacteria</taxon>
        <taxon>Pseudomonadati</taxon>
        <taxon>Bacteroidota</taxon>
        <taxon>Sphingobacteriia</taxon>
        <taxon>Sphingobacteriales</taxon>
        <taxon>Sphingobacteriaceae</taxon>
        <taxon>Sphingobacterium</taxon>
    </lineage>
</organism>
<protein>
    <submittedName>
        <fullName evidence="1">Uncharacterized protein</fullName>
    </submittedName>
</protein>
<evidence type="ECO:0000313" key="2">
    <source>
        <dbReference type="Proteomes" id="UP000286246"/>
    </source>
</evidence>
<reference evidence="1 2" key="1">
    <citation type="submission" date="2018-09" db="EMBL/GenBank/DDBJ databases">
        <title>Genomic Encyclopedia of Type Strains, Phase III (KMG-III): the genomes of soil and plant-associated and newly described type strains.</title>
        <authorList>
            <person name="Whitman W."/>
        </authorList>
    </citation>
    <scope>NUCLEOTIDE SEQUENCE [LARGE SCALE GENOMIC DNA]</scope>
    <source>
        <strain evidence="1 2">CECT 7938</strain>
    </source>
</reference>
<dbReference type="EMBL" id="RAPY01000001">
    <property type="protein sequence ID" value="RKE57276.1"/>
    <property type="molecule type" value="Genomic_DNA"/>
</dbReference>
<comment type="caution">
    <text evidence="1">The sequence shown here is derived from an EMBL/GenBank/DDBJ whole genome shotgun (WGS) entry which is preliminary data.</text>
</comment>
<accession>A0A420BL17</accession>
<evidence type="ECO:0000313" key="1">
    <source>
        <dbReference type="EMBL" id="RKE57276.1"/>
    </source>
</evidence>
<keyword evidence="2" id="KW-1185">Reference proteome</keyword>